<feature type="chain" id="PRO_5036791721" evidence="3">
    <location>
        <begin position="23"/>
        <end position="540"/>
    </location>
</feature>
<evidence type="ECO:0000313" key="6">
    <source>
        <dbReference type="Proteomes" id="UP000617628"/>
    </source>
</evidence>
<gene>
    <name evidence="5" type="ORF">JIN87_26275</name>
</gene>
<protein>
    <submittedName>
        <fullName evidence="5">Carbohydrate binding domain-containing protein</fullName>
    </submittedName>
</protein>
<dbReference type="EMBL" id="JAENIL010000087">
    <property type="protein sequence ID" value="MBK1880420.1"/>
    <property type="molecule type" value="Genomic_DNA"/>
</dbReference>
<proteinExistence type="predicted"/>
<name>A0A934RZ89_9BACT</name>
<evidence type="ECO:0000256" key="2">
    <source>
        <dbReference type="SAM" id="Coils"/>
    </source>
</evidence>
<comment type="caution">
    <text evidence="5">The sequence shown here is derived from an EMBL/GenBank/DDBJ whole genome shotgun (WGS) entry which is preliminary data.</text>
</comment>
<dbReference type="RefSeq" id="WP_200359363.1">
    <property type="nucleotide sequence ID" value="NZ_JAENIL010000087.1"/>
</dbReference>
<feature type="signal peptide" evidence="3">
    <location>
        <begin position="1"/>
        <end position="22"/>
    </location>
</feature>
<evidence type="ECO:0000259" key="4">
    <source>
        <dbReference type="Pfam" id="PF02018"/>
    </source>
</evidence>
<feature type="coiled-coil region" evidence="2">
    <location>
        <begin position="313"/>
        <end position="361"/>
    </location>
</feature>
<dbReference type="InterPro" id="IPR003305">
    <property type="entry name" value="CenC_carb-bd"/>
</dbReference>
<dbReference type="GO" id="GO:0016798">
    <property type="term" value="F:hydrolase activity, acting on glycosyl bonds"/>
    <property type="evidence" value="ECO:0007669"/>
    <property type="project" value="InterPro"/>
</dbReference>
<keyword evidence="6" id="KW-1185">Reference proteome</keyword>
<evidence type="ECO:0000313" key="5">
    <source>
        <dbReference type="EMBL" id="MBK1880420.1"/>
    </source>
</evidence>
<dbReference type="Proteomes" id="UP000617628">
    <property type="component" value="Unassembled WGS sequence"/>
</dbReference>
<organism evidence="5 6">
    <name type="scientific">Pelagicoccus mobilis</name>
    <dbReference type="NCBI Taxonomy" id="415221"/>
    <lineage>
        <taxon>Bacteria</taxon>
        <taxon>Pseudomonadati</taxon>
        <taxon>Verrucomicrobiota</taxon>
        <taxon>Opitutia</taxon>
        <taxon>Puniceicoccales</taxon>
        <taxon>Pelagicoccaceae</taxon>
        <taxon>Pelagicoccus</taxon>
    </lineage>
</organism>
<sequence length="540" mass="58958">MKTKLLPTTFLTLYLTLNSVFAGGVPGEDPNGLYYQSGSLDETYGGVREGLNLYVTNGPKSAQYKGTRLTLLSGTVVDGTVETNGQSELIAIDASIEGVVSAFGNSIVDLRSGSFGELIADDDAVLFLSAPSNGTVRTRNVSHFFMDDGGSVARLFASDSTDIKIRGGSVLGVVYGFACARISIFDGVFYSPLTAFGQSTITISGGNFLQTNSLPERSSDAVFRCIEDGIIQFVGSNFTVNNVPVNGLLDLDKLASTGVIERIGDDYERYYTGIVRGTLQTGQTLESSFWIHRAQEYQDDANLLFISDNGPTNEELEENLLQTAALLSKAEEDLLESQNKILSMNQELETLKEKIAQLQQYGAPGLGPNALLNSTFDSDLSFWKFYTSGSANAMLYAPGVHQSSGAASIKVNSSSSNLQLYQNDIPLLHNTEYELTFYAYSNTGNDFKVSISGHEFPFINYGLNREVVNLTTEWKKFTIKFTTKNFGTPAFDARLSFWLADNARPGDQYFIDNVYLVPAQELSPLAAKLEVRARALRNIK</sequence>
<reference evidence="5" key="1">
    <citation type="submission" date="2021-01" db="EMBL/GenBank/DDBJ databases">
        <title>Modified the classification status of verrucomicrobia.</title>
        <authorList>
            <person name="Feng X."/>
        </authorList>
    </citation>
    <scope>NUCLEOTIDE SEQUENCE</scope>
    <source>
        <strain evidence="5">KCTC 13126</strain>
    </source>
</reference>
<dbReference type="Pfam" id="PF02018">
    <property type="entry name" value="CBM_4_9"/>
    <property type="match status" value="1"/>
</dbReference>
<keyword evidence="3" id="KW-0732">Signal</keyword>
<dbReference type="InterPro" id="IPR008979">
    <property type="entry name" value="Galactose-bd-like_sf"/>
</dbReference>
<dbReference type="AlphaFoldDB" id="A0A934RZ89"/>
<evidence type="ECO:0000256" key="1">
    <source>
        <dbReference type="ARBA" id="ARBA00022801"/>
    </source>
</evidence>
<dbReference type="SUPFAM" id="SSF49785">
    <property type="entry name" value="Galactose-binding domain-like"/>
    <property type="match status" value="1"/>
</dbReference>
<dbReference type="Gene3D" id="2.60.120.260">
    <property type="entry name" value="Galactose-binding domain-like"/>
    <property type="match status" value="1"/>
</dbReference>
<feature type="domain" description="CBM-cenC" evidence="4">
    <location>
        <begin position="369"/>
        <end position="499"/>
    </location>
</feature>
<accession>A0A934RZ89</accession>
<keyword evidence="2" id="KW-0175">Coiled coil</keyword>
<evidence type="ECO:0000256" key="3">
    <source>
        <dbReference type="SAM" id="SignalP"/>
    </source>
</evidence>
<keyword evidence="1" id="KW-0378">Hydrolase</keyword>